<reference evidence="18" key="3">
    <citation type="submission" date="2016-03" db="UniProtKB">
        <authorList>
            <consortium name="EnsemblProtists"/>
        </authorList>
    </citation>
    <scope>IDENTIFICATION</scope>
</reference>
<feature type="domain" description="RNA polymerase Rpb2" evidence="16">
    <location>
        <begin position="656"/>
        <end position="700"/>
    </location>
</feature>
<dbReference type="InterPro" id="IPR037033">
    <property type="entry name" value="DNA-dir_RNAP_su2_hyb_sf"/>
</dbReference>
<organism evidence="17">
    <name type="scientific">Guillardia theta (strain CCMP2712)</name>
    <name type="common">Cryptophyte</name>
    <dbReference type="NCBI Taxonomy" id="905079"/>
    <lineage>
        <taxon>Eukaryota</taxon>
        <taxon>Cryptophyceae</taxon>
        <taxon>Pyrenomonadales</taxon>
        <taxon>Geminigeraceae</taxon>
        <taxon>Guillardia</taxon>
    </lineage>
</organism>
<evidence type="ECO:0000256" key="2">
    <source>
        <dbReference type="ARBA" id="ARBA00022478"/>
    </source>
</evidence>
<dbReference type="CDD" id="cd00653">
    <property type="entry name" value="RNA_pol_B_RPB2"/>
    <property type="match status" value="1"/>
</dbReference>
<dbReference type="Gene3D" id="2.40.270.10">
    <property type="entry name" value="DNA-directed RNA polymerase, subunit 2, domain 6"/>
    <property type="match status" value="1"/>
</dbReference>
<evidence type="ECO:0000259" key="10">
    <source>
        <dbReference type="Pfam" id="PF00562"/>
    </source>
</evidence>
<dbReference type="InterPro" id="IPR007647">
    <property type="entry name" value="RNA_pol_Rpb2_5"/>
</dbReference>
<feature type="domain" description="RNA polymerase Rpb2" evidence="12">
    <location>
        <begin position="245"/>
        <end position="389"/>
    </location>
</feature>
<feature type="domain" description="RNA polymerase Rpb2" evidence="14">
    <location>
        <begin position="466"/>
        <end position="530"/>
    </location>
</feature>
<dbReference type="OMA" id="CYDRNDS"/>
<evidence type="ECO:0000256" key="9">
    <source>
        <dbReference type="RuleBase" id="RU363031"/>
    </source>
</evidence>
<dbReference type="PaxDb" id="55529-EKX49588"/>
<comment type="similarity">
    <text evidence="1 8">Belongs to the RNA polymerase beta chain family.</text>
</comment>
<evidence type="ECO:0000313" key="18">
    <source>
        <dbReference type="EnsemblProtists" id="EKX49588"/>
    </source>
</evidence>
<dbReference type="GeneID" id="17306244"/>
<evidence type="ECO:0000256" key="6">
    <source>
        <dbReference type="ARBA" id="ARBA00022833"/>
    </source>
</evidence>
<evidence type="ECO:0000256" key="1">
    <source>
        <dbReference type="ARBA" id="ARBA00006835"/>
    </source>
</evidence>
<dbReference type="InterPro" id="IPR007646">
    <property type="entry name" value="RNA_pol_Rpb2_4"/>
</dbReference>
<dbReference type="NCBIfam" id="NF007175">
    <property type="entry name" value="PRK09606.1"/>
    <property type="match status" value="1"/>
</dbReference>
<comment type="function">
    <text evidence="9">DNA-dependent RNA polymerase catalyzes the transcription of DNA into RNA using the four ribonucleoside triphosphates as substrates.</text>
</comment>
<dbReference type="KEGG" id="gtt:GUITHDRAFT_159421"/>
<dbReference type="InterPro" id="IPR037034">
    <property type="entry name" value="RNA_pol_Rpb2_2_sf"/>
</dbReference>
<feature type="domain" description="RNA polymerase Rpb2" evidence="11">
    <location>
        <begin position="1081"/>
        <end position="1174"/>
    </location>
</feature>
<dbReference type="InterPro" id="IPR007120">
    <property type="entry name" value="DNA-dir_RNAP_su2_dom"/>
</dbReference>
<dbReference type="InterPro" id="IPR007644">
    <property type="entry name" value="RNA_pol_bsu_protrusion"/>
</dbReference>
<evidence type="ECO:0000259" key="13">
    <source>
        <dbReference type="Pfam" id="PF04563"/>
    </source>
</evidence>
<evidence type="ECO:0000259" key="16">
    <source>
        <dbReference type="Pfam" id="PF04567"/>
    </source>
</evidence>
<dbReference type="GO" id="GO:0003899">
    <property type="term" value="F:DNA-directed RNA polymerase activity"/>
    <property type="evidence" value="ECO:0007669"/>
    <property type="project" value="UniProtKB-EC"/>
</dbReference>
<keyword evidence="2 9" id="KW-0240">DNA-directed RNA polymerase</keyword>
<dbReference type="GO" id="GO:0046872">
    <property type="term" value="F:metal ion binding"/>
    <property type="evidence" value="ECO:0007669"/>
    <property type="project" value="UniProtKB-KW"/>
</dbReference>
<evidence type="ECO:0000313" key="19">
    <source>
        <dbReference type="Proteomes" id="UP000011087"/>
    </source>
</evidence>
<evidence type="ECO:0000259" key="14">
    <source>
        <dbReference type="Pfam" id="PF04565"/>
    </source>
</evidence>
<sequence>MDDFMDDDEIRQPDTWEIIRKYFDENGLVQQQRASYNEFILQNVQEVIEDYKGQIEVIATPQYKPGTKQDYKQKIQVDFGRVRIAQPNITEVEGRKERLLPYMARLRKLTYSCQLFVDITLRKYKVASDGSEQLDNIDEHERVPLGKVPVMLRSEVCRLFGKYNKDIMDLKECPQDQGGYFVINGSEKVLLAQERRANNLVFVFKKTLGKFAYVAEVGSQVEKGNKPPSTLYMKLWNRENNARFGASVVLTLPYVRKEIPIVIVFRALGIESDREILEHIVYNLKDVQMMEALRPSLDEAAQGKDLSTREAALDYIGRRALGMTTSRENRIQHAHDILIRELLPHIGITEESLTKKQYFLGYVCNRLLACSLGRRQPDDRDHYGNKRVDMAGPLLAGLFKGCFKRLVKEFRKSLQDSLDNGKEVNMNTAFKQDFITKGIKYCMATGNWGVGKAAVAGQATRTGVSQVLSRLTFAAALSHLRRANTPIGKEGKIAQPRQLHNTQWGVVCPAETPEGQACGLVKNLSLMTYVSVGGASQVIIELLQAGGMEELEELASPAICASSRFSKVFVNGVWVGMTDDPDNLANTLREQRREMTIGGMIHEVGVARDIGERELFISTDYGRLMRPLLIVDKETGFLNLKRSNIIHMTQNEQTTWSEILRKGFIEYIDVMEEETCYIAMLVKDVGSNDLYQYTHCEIHPAMILGVCASIIPFPDHNQSPRNTYQSAMGKQAMGIYATNYQVRIDTLAHVLYYPQKPLVKTHSMDYLKFRELPAGQNLIVAIAVYSGYNQEDSLIMSQSSIDRGMFRSMFYRSYTDEQKTEGVLCLEQFEKPQREELGSASSRVNYDKLDVDGLVFPAQNVEDRDIIIGKTTLVTNSDDSDQAQIAVKRDSSTRLRHNEHGVVDQVLLTTNSDTGQRFVQIKVRAVRVPQIGDKFASRHGQKGTVGITYRQDDMPFTSEGVSPDLIVNPHAIPSRMTIGHLIETLLGKVGCLTGDEGDATPFNEVNVKDVSDMLHSRGYQRHGNERLYNGHTGRPLTALVFFGPTYYQRLKHMVDDKIHSRARGPTQMLNRQPMEGRARDGGLRFGEMERDCMIAHGSANVLREKLFTQSDGYMTHICQDCGLIAIANLDSNLYRCPNQATCRNSSIGMIEIPYAAKLLFQELMAMQIAPRLMTSLPGNWRLYDT</sequence>
<dbReference type="OrthoDB" id="10248617at2759"/>
<dbReference type="Gene3D" id="3.90.1800.10">
    <property type="entry name" value="RNA polymerase alpha subunit dimerisation domain"/>
    <property type="match status" value="1"/>
</dbReference>
<dbReference type="Pfam" id="PF04561">
    <property type="entry name" value="RNA_pol_Rpb2_2"/>
    <property type="match status" value="1"/>
</dbReference>
<dbReference type="FunFam" id="3.90.1800.10:FF:000002">
    <property type="entry name" value="DNA-directed RNA polymerase subunit beta"/>
    <property type="match status" value="1"/>
</dbReference>
<evidence type="ECO:0000256" key="4">
    <source>
        <dbReference type="ARBA" id="ARBA00022695"/>
    </source>
</evidence>
<dbReference type="HOGENOM" id="CLU_000524_5_2_1"/>
<evidence type="ECO:0000256" key="8">
    <source>
        <dbReference type="RuleBase" id="RU000434"/>
    </source>
</evidence>
<dbReference type="Pfam" id="PF04563">
    <property type="entry name" value="RNA_pol_Rpb2_1"/>
    <property type="match status" value="1"/>
</dbReference>
<dbReference type="Pfam" id="PF04565">
    <property type="entry name" value="RNA_pol_Rpb2_3"/>
    <property type="match status" value="1"/>
</dbReference>
<comment type="catalytic activity">
    <reaction evidence="9">
        <text>RNA(n) + a ribonucleoside 5'-triphosphate = RNA(n+1) + diphosphate</text>
        <dbReference type="Rhea" id="RHEA:21248"/>
        <dbReference type="Rhea" id="RHEA-COMP:14527"/>
        <dbReference type="Rhea" id="RHEA-COMP:17342"/>
        <dbReference type="ChEBI" id="CHEBI:33019"/>
        <dbReference type="ChEBI" id="CHEBI:61557"/>
        <dbReference type="ChEBI" id="CHEBI:140395"/>
        <dbReference type="EC" id="2.7.7.6"/>
    </reaction>
</comment>
<proteinExistence type="inferred from homology"/>
<dbReference type="GO" id="GO:0000428">
    <property type="term" value="C:DNA-directed RNA polymerase complex"/>
    <property type="evidence" value="ECO:0007669"/>
    <property type="project" value="UniProtKB-KW"/>
</dbReference>
<dbReference type="Gene3D" id="2.40.50.150">
    <property type="match status" value="1"/>
</dbReference>
<dbReference type="InterPro" id="IPR007645">
    <property type="entry name" value="RNA_pol_Rpb2_3"/>
</dbReference>
<gene>
    <name evidence="17" type="ORF">GUITHDRAFT_159421</name>
</gene>
<dbReference type="PANTHER" id="PTHR20856">
    <property type="entry name" value="DNA-DIRECTED RNA POLYMERASE I SUBUNIT 2"/>
    <property type="match status" value="1"/>
</dbReference>
<dbReference type="Gene3D" id="3.90.1110.10">
    <property type="entry name" value="RNA polymerase Rpb2, domain 2"/>
    <property type="match status" value="1"/>
</dbReference>
<dbReference type="EnsemblProtists" id="EKX49588">
    <property type="protein sequence ID" value="EKX49588"/>
    <property type="gene ID" value="GUITHDRAFT_159421"/>
</dbReference>
<feature type="domain" description="DNA-directed RNA polymerase subunit 2 hybrid-binding" evidence="10">
    <location>
        <begin position="707"/>
        <end position="1079"/>
    </location>
</feature>
<dbReference type="InterPro" id="IPR015712">
    <property type="entry name" value="DNA-dir_RNA_pol_su2"/>
</dbReference>
<dbReference type="EMBL" id="JH992981">
    <property type="protein sequence ID" value="EKX49588.1"/>
    <property type="molecule type" value="Genomic_DNA"/>
</dbReference>
<evidence type="ECO:0000256" key="7">
    <source>
        <dbReference type="ARBA" id="ARBA00023163"/>
    </source>
</evidence>
<dbReference type="RefSeq" id="XP_005836568.1">
    <property type="nucleotide sequence ID" value="XM_005836511.1"/>
</dbReference>
<dbReference type="Gene3D" id="3.90.1070.20">
    <property type="match status" value="1"/>
</dbReference>
<keyword evidence="4 9" id="KW-0548">Nucleotidyltransferase</keyword>
<name>L1JND3_GUITC</name>
<reference evidence="17 19" key="1">
    <citation type="journal article" date="2012" name="Nature">
        <title>Algal genomes reveal evolutionary mosaicism and the fate of nucleomorphs.</title>
        <authorList>
            <consortium name="DOE Joint Genome Institute"/>
            <person name="Curtis B.A."/>
            <person name="Tanifuji G."/>
            <person name="Burki F."/>
            <person name="Gruber A."/>
            <person name="Irimia M."/>
            <person name="Maruyama S."/>
            <person name="Arias M.C."/>
            <person name="Ball S.G."/>
            <person name="Gile G.H."/>
            <person name="Hirakawa Y."/>
            <person name="Hopkins J.F."/>
            <person name="Kuo A."/>
            <person name="Rensing S.A."/>
            <person name="Schmutz J."/>
            <person name="Symeonidi A."/>
            <person name="Elias M."/>
            <person name="Eveleigh R.J."/>
            <person name="Herman E.K."/>
            <person name="Klute M.J."/>
            <person name="Nakayama T."/>
            <person name="Obornik M."/>
            <person name="Reyes-Prieto A."/>
            <person name="Armbrust E.V."/>
            <person name="Aves S.J."/>
            <person name="Beiko R.G."/>
            <person name="Coutinho P."/>
            <person name="Dacks J.B."/>
            <person name="Durnford D.G."/>
            <person name="Fast N.M."/>
            <person name="Green B.R."/>
            <person name="Grisdale C.J."/>
            <person name="Hempel F."/>
            <person name="Henrissat B."/>
            <person name="Hoppner M.P."/>
            <person name="Ishida K."/>
            <person name="Kim E."/>
            <person name="Koreny L."/>
            <person name="Kroth P.G."/>
            <person name="Liu Y."/>
            <person name="Malik S.B."/>
            <person name="Maier U.G."/>
            <person name="McRose D."/>
            <person name="Mock T."/>
            <person name="Neilson J.A."/>
            <person name="Onodera N.T."/>
            <person name="Poole A.M."/>
            <person name="Pritham E.J."/>
            <person name="Richards T.A."/>
            <person name="Rocap G."/>
            <person name="Roy S.W."/>
            <person name="Sarai C."/>
            <person name="Schaack S."/>
            <person name="Shirato S."/>
            <person name="Slamovits C.H."/>
            <person name="Spencer D.F."/>
            <person name="Suzuki S."/>
            <person name="Worden A.Z."/>
            <person name="Zauner S."/>
            <person name="Barry K."/>
            <person name="Bell C."/>
            <person name="Bharti A.K."/>
            <person name="Crow J.A."/>
            <person name="Grimwood J."/>
            <person name="Kramer R."/>
            <person name="Lindquist E."/>
            <person name="Lucas S."/>
            <person name="Salamov A."/>
            <person name="McFadden G.I."/>
            <person name="Lane C.E."/>
            <person name="Keeling P.J."/>
            <person name="Gray M.W."/>
            <person name="Grigoriev I.V."/>
            <person name="Archibald J.M."/>
        </authorList>
    </citation>
    <scope>NUCLEOTIDE SEQUENCE</scope>
    <source>
        <strain evidence="17 19">CCMP2712</strain>
    </source>
</reference>
<dbReference type="eggNOG" id="KOG0214">
    <property type="taxonomic scope" value="Eukaryota"/>
</dbReference>
<accession>L1JND3</accession>
<keyword evidence="19" id="KW-1185">Reference proteome</keyword>
<dbReference type="SUPFAM" id="SSF64484">
    <property type="entry name" value="beta and beta-prime subunits of DNA dependent RNA-polymerase"/>
    <property type="match status" value="1"/>
</dbReference>
<dbReference type="InterPro" id="IPR014724">
    <property type="entry name" value="RNA_pol_RPB2_OB-fold"/>
</dbReference>
<dbReference type="InterPro" id="IPR007641">
    <property type="entry name" value="RNA_pol_Rpb2_7"/>
</dbReference>
<protein>
    <recommendedName>
        <fullName evidence="9">DNA-directed RNA polymerase subunit beta</fullName>
        <ecNumber evidence="9">2.7.7.6</ecNumber>
    </recommendedName>
</protein>
<dbReference type="InterPro" id="IPR007642">
    <property type="entry name" value="RNA_pol_Rpb2_2"/>
</dbReference>
<dbReference type="EC" id="2.7.7.6" evidence="9"/>
<dbReference type="Pfam" id="PF04560">
    <property type="entry name" value="RNA_pol_Rpb2_7"/>
    <property type="match status" value="1"/>
</dbReference>
<reference evidence="19" key="2">
    <citation type="submission" date="2012-11" db="EMBL/GenBank/DDBJ databases">
        <authorList>
            <person name="Kuo A."/>
            <person name="Curtis B.A."/>
            <person name="Tanifuji G."/>
            <person name="Burki F."/>
            <person name="Gruber A."/>
            <person name="Irimia M."/>
            <person name="Maruyama S."/>
            <person name="Arias M.C."/>
            <person name="Ball S.G."/>
            <person name="Gile G.H."/>
            <person name="Hirakawa Y."/>
            <person name="Hopkins J.F."/>
            <person name="Rensing S.A."/>
            <person name="Schmutz J."/>
            <person name="Symeonidi A."/>
            <person name="Elias M."/>
            <person name="Eveleigh R.J."/>
            <person name="Herman E.K."/>
            <person name="Klute M.J."/>
            <person name="Nakayama T."/>
            <person name="Obornik M."/>
            <person name="Reyes-Prieto A."/>
            <person name="Armbrust E.V."/>
            <person name="Aves S.J."/>
            <person name="Beiko R.G."/>
            <person name="Coutinho P."/>
            <person name="Dacks J.B."/>
            <person name="Durnford D.G."/>
            <person name="Fast N.M."/>
            <person name="Green B.R."/>
            <person name="Grisdale C."/>
            <person name="Hempe F."/>
            <person name="Henrissat B."/>
            <person name="Hoppner M.P."/>
            <person name="Ishida K.-I."/>
            <person name="Kim E."/>
            <person name="Koreny L."/>
            <person name="Kroth P.G."/>
            <person name="Liu Y."/>
            <person name="Malik S.-B."/>
            <person name="Maier U.G."/>
            <person name="McRose D."/>
            <person name="Mock T."/>
            <person name="Neilson J.A."/>
            <person name="Onodera N.T."/>
            <person name="Poole A.M."/>
            <person name="Pritham E.J."/>
            <person name="Richards T.A."/>
            <person name="Rocap G."/>
            <person name="Roy S.W."/>
            <person name="Sarai C."/>
            <person name="Schaack S."/>
            <person name="Shirato S."/>
            <person name="Slamovits C.H."/>
            <person name="Spencer D.F."/>
            <person name="Suzuki S."/>
            <person name="Worden A.Z."/>
            <person name="Zauner S."/>
            <person name="Barry K."/>
            <person name="Bell C."/>
            <person name="Bharti A.K."/>
            <person name="Crow J.A."/>
            <person name="Grimwood J."/>
            <person name="Kramer R."/>
            <person name="Lindquist E."/>
            <person name="Lucas S."/>
            <person name="Salamov A."/>
            <person name="McFadden G.I."/>
            <person name="Lane C.E."/>
            <person name="Keeling P.J."/>
            <person name="Gray M.W."/>
            <person name="Grigoriev I.V."/>
            <person name="Archibald J.M."/>
        </authorList>
    </citation>
    <scope>NUCLEOTIDE SEQUENCE</scope>
    <source>
        <strain evidence="19">CCMP2712</strain>
    </source>
</reference>
<dbReference type="InterPro" id="IPR007121">
    <property type="entry name" value="RNA_pol_bsu_CS"/>
</dbReference>
<evidence type="ECO:0000256" key="3">
    <source>
        <dbReference type="ARBA" id="ARBA00022679"/>
    </source>
</evidence>
<dbReference type="GO" id="GO:0003677">
    <property type="term" value="F:DNA binding"/>
    <property type="evidence" value="ECO:0007669"/>
    <property type="project" value="InterPro"/>
</dbReference>
<evidence type="ECO:0000313" key="17">
    <source>
        <dbReference type="EMBL" id="EKX49588.1"/>
    </source>
</evidence>
<dbReference type="GO" id="GO:0006351">
    <property type="term" value="P:DNA-templated transcription"/>
    <property type="evidence" value="ECO:0007669"/>
    <property type="project" value="InterPro"/>
</dbReference>
<keyword evidence="7 9" id="KW-0804">Transcription</keyword>
<dbReference type="STRING" id="905079.L1JND3"/>
<evidence type="ECO:0000259" key="12">
    <source>
        <dbReference type="Pfam" id="PF04561"/>
    </source>
</evidence>
<feature type="domain" description="RNA polymerase Rpb2" evidence="15">
    <location>
        <begin position="568"/>
        <end position="632"/>
    </location>
</feature>
<dbReference type="AlphaFoldDB" id="L1JND3"/>
<keyword evidence="5" id="KW-0479">Metal-binding</keyword>
<dbReference type="Pfam" id="PF04566">
    <property type="entry name" value="RNA_pol_Rpb2_4"/>
    <property type="match status" value="1"/>
</dbReference>
<keyword evidence="6" id="KW-0862">Zinc</keyword>
<dbReference type="Gene3D" id="3.90.1100.10">
    <property type="match status" value="1"/>
</dbReference>
<dbReference type="Proteomes" id="UP000011087">
    <property type="component" value="Unassembled WGS sequence"/>
</dbReference>
<evidence type="ECO:0000256" key="5">
    <source>
        <dbReference type="ARBA" id="ARBA00022723"/>
    </source>
</evidence>
<evidence type="ECO:0000259" key="11">
    <source>
        <dbReference type="Pfam" id="PF04560"/>
    </source>
</evidence>
<evidence type="ECO:0000259" key="15">
    <source>
        <dbReference type="Pfam" id="PF04566"/>
    </source>
</evidence>
<keyword evidence="3 9" id="KW-0808">Transferase</keyword>
<dbReference type="Pfam" id="PF04567">
    <property type="entry name" value="RNA_pol_Rpb2_5"/>
    <property type="match status" value="1"/>
</dbReference>
<dbReference type="Pfam" id="PF00562">
    <property type="entry name" value="RNA_pol_Rpb2_6"/>
    <property type="match status" value="1"/>
</dbReference>
<dbReference type="GO" id="GO:0032549">
    <property type="term" value="F:ribonucleoside binding"/>
    <property type="evidence" value="ECO:0007669"/>
    <property type="project" value="InterPro"/>
</dbReference>
<feature type="domain" description="RNA polymerase beta subunit protrusion" evidence="13">
    <location>
        <begin position="27"/>
        <end position="436"/>
    </location>
</feature>
<dbReference type="PROSITE" id="PS01166">
    <property type="entry name" value="RNA_POL_BETA"/>
    <property type="match status" value="1"/>
</dbReference>
<dbReference type="FunFam" id="2.40.270.10:FF:000006">
    <property type="entry name" value="DNA-directed RNA polymerase subunit beta"/>
    <property type="match status" value="1"/>
</dbReference>